<comment type="caution">
    <text evidence="2">The sequence shown here is derived from an EMBL/GenBank/DDBJ whole genome shotgun (WGS) entry which is preliminary data.</text>
</comment>
<dbReference type="Proteomes" id="UP001595764">
    <property type="component" value="Unassembled WGS sequence"/>
</dbReference>
<organism evidence="2 3">
    <name type="scientific">Amycolatopsis halotolerans</name>
    <dbReference type="NCBI Taxonomy" id="330083"/>
    <lineage>
        <taxon>Bacteria</taxon>
        <taxon>Bacillati</taxon>
        <taxon>Actinomycetota</taxon>
        <taxon>Actinomycetes</taxon>
        <taxon>Pseudonocardiales</taxon>
        <taxon>Pseudonocardiaceae</taxon>
        <taxon>Amycolatopsis</taxon>
    </lineage>
</organism>
<evidence type="ECO:0008006" key="4">
    <source>
        <dbReference type="Google" id="ProtNLM"/>
    </source>
</evidence>
<dbReference type="EMBL" id="JBHRWI010000022">
    <property type="protein sequence ID" value="MFC3512341.1"/>
    <property type="molecule type" value="Genomic_DNA"/>
</dbReference>
<dbReference type="InterPro" id="IPR027417">
    <property type="entry name" value="P-loop_NTPase"/>
</dbReference>
<gene>
    <name evidence="2" type="ORF">ACFORO_19370</name>
</gene>
<evidence type="ECO:0000313" key="2">
    <source>
        <dbReference type="EMBL" id="MFC3512341.1"/>
    </source>
</evidence>
<name>A0ABV7QG90_9PSEU</name>
<dbReference type="Gene3D" id="3.40.50.300">
    <property type="entry name" value="P-loop containing nucleotide triphosphate hydrolases"/>
    <property type="match status" value="1"/>
</dbReference>
<dbReference type="RefSeq" id="WP_377870808.1">
    <property type="nucleotide sequence ID" value="NZ_JBHMAY010000025.1"/>
</dbReference>
<dbReference type="Gene3D" id="3.40.1000.70">
    <property type="entry name" value="PknH-like extracellular domain"/>
    <property type="match status" value="1"/>
</dbReference>
<feature type="region of interest" description="Disordered" evidence="1">
    <location>
        <begin position="779"/>
        <end position="803"/>
    </location>
</feature>
<protein>
    <recommendedName>
        <fullName evidence="4">ATP-binding protein</fullName>
    </recommendedName>
</protein>
<evidence type="ECO:0000313" key="3">
    <source>
        <dbReference type="Proteomes" id="UP001595764"/>
    </source>
</evidence>
<reference evidence="3" key="1">
    <citation type="journal article" date="2019" name="Int. J. Syst. Evol. Microbiol.">
        <title>The Global Catalogue of Microorganisms (GCM) 10K type strain sequencing project: providing services to taxonomists for standard genome sequencing and annotation.</title>
        <authorList>
            <consortium name="The Broad Institute Genomics Platform"/>
            <consortium name="The Broad Institute Genome Sequencing Center for Infectious Disease"/>
            <person name="Wu L."/>
            <person name="Ma J."/>
        </authorList>
    </citation>
    <scope>NUCLEOTIDE SEQUENCE [LARGE SCALE GENOMIC DNA]</scope>
    <source>
        <strain evidence="3">CGMCC 4.7682</strain>
    </source>
</reference>
<accession>A0ABV7QG90</accession>
<evidence type="ECO:0000256" key="1">
    <source>
        <dbReference type="SAM" id="MobiDB-lite"/>
    </source>
</evidence>
<feature type="compositionally biased region" description="Low complexity" evidence="1">
    <location>
        <begin position="780"/>
        <end position="803"/>
    </location>
</feature>
<dbReference type="InterPro" id="IPR038232">
    <property type="entry name" value="PknH-like_Extracell_sf"/>
</dbReference>
<proteinExistence type="predicted"/>
<sequence>MADPGTHVDVAGDFRGQLVIGDHNITVYAEQSVVTIVPPGEHPRPLRRSSARLLPRRASPPVGREQDVAAVRAAVAEHSLVQLHGSSGAGKSTLLRYAAGVLAEDHSDVVFLPARGRDVADLAQEVFEACFEAPGYRPSPAELRRLMADVPLLVLVDDLDWSADERAVLLDGAPEATVVCTATERSVWSDGAALPVSGLTEESARTLLATALGRPLRDEEQAIAAELWRASDGLPLLLLRAAGATGAHGEGTLPRAASLGELLPRVLSGLSGLARETLALLNLPGKPVLSPVVLPWLVGDAAALPAALAELTAHGLALEDGRGYRLAPADVLPPDLAVSPDTAERLAAGLLSWVASPQLPPQLVAEHAELITAVIDASVAAGAARAGARLAKAAAPFAACSLRLGAWERILGRGKIAAERAGDRSILAYLTHEDGIRSLVTGKRLAAAAAIGAAVAVWHELGQASHAALAHQIPSLTGTAAHAGVGSQAAAHTAGAHAVAPAAKTAAVSAKAAAGGAKGTALGVKAGVGLSAKLAIAGAATVVVGGAGYLGVQAFLPAATTPAASERPAVAAPPQLTGVQLEKALVPQSFFPDDMGVAAGSEVSSGASVSTARPQHDPAAMSCTDFSVLLLKNTFVPGFGESAFAANSHVTDPDRQQSIYVDQAIYQFPSATAASAFFSGLRRVLAGCTNADDQSGARLSDAAFEGHPGFTVGLTPLLRTANSYDLYGLTYPRYVLDGDYVYAMAEGFGRNSLVGSLHGLDYLVPQGLSRMISNVTAANPSARTGPATSSTPAPSTADPTPTGPAAVVRNYIDAINARRYQQAWALGGDKLHETYNQFVAGFARTDHDELTIVATQGNVVTISLTAVQTDHSRQTYTGTYTVSGGAITAHSIHRTG</sequence>
<keyword evidence="3" id="KW-1185">Reference proteome</keyword>
<dbReference type="SUPFAM" id="SSF52540">
    <property type="entry name" value="P-loop containing nucleoside triphosphate hydrolases"/>
    <property type="match status" value="1"/>
</dbReference>